<organism evidence="2 3">
    <name type="scientific">Steinernema carpocapsae</name>
    <name type="common">Entomopathogenic nematode</name>
    <dbReference type="NCBI Taxonomy" id="34508"/>
    <lineage>
        <taxon>Eukaryota</taxon>
        <taxon>Metazoa</taxon>
        <taxon>Ecdysozoa</taxon>
        <taxon>Nematoda</taxon>
        <taxon>Chromadorea</taxon>
        <taxon>Rhabditida</taxon>
        <taxon>Tylenchina</taxon>
        <taxon>Panagrolaimomorpha</taxon>
        <taxon>Strongyloidoidea</taxon>
        <taxon>Steinernematidae</taxon>
        <taxon>Steinernema</taxon>
    </lineage>
</organism>
<reference evidence="2 3" key="2">
    <citation type="journal article" date="2019" name="G3 (Bethesda)">
        <title>Hybrid Assembly of the Genome of the Entomopathogenic Nematode Steinernema carpocapsae Identifies the X-Chromosome.</title>
        <authorList>
            <person name="Serra L."/>
            <person name="Macchietto M."/>
            <person name="Macias-Munoz A."/>
            <person name="McGill C.J."/>
            <person name="Rodriguez I.M."/>
            <person name="Rodriguez B."/>
            <person name="Murad R."/>
            <person name="Mortazavi A."/>
        </authorList>
    </citation>
    <scope>NUCLEOTIDE SEQUENCE [LARGE SCALE GENOMIC DNA]</scope>
    <source>
        <strain evidence="2 3">ALL</strain>
    </source>
</reference>
<reference evidence="2 3" key="1">
    <citation type="journal article" date="2015" name="Genome Biol.">
        <title>Comparative genomics of Steinernema reveals deeply conserved gene regulatory networks.</title>
        <authorList>
            <person name="Dillman A.R."/>
            <person name="Macchietto M."/>
            <person name="Porter C.F."/>
            <person name="Rogers A."/>
            <person name="Williams B."/>
            <person name="Antoshechkin I."/>
            <person name="Lee M.M."/>
            <person name="Goodwin Z."/>
            <person name="Lu X."/>
            <person name="Lewis E.E."/>
            <person name="Goodrich-Blair H."/>
            <person name="Stock S.P."/>
            <person name="Adams B.J."/>
            <person name="Sternberg P.W."/>
            <person name="Mortazavi A."/>
        </authorList>
    </citation>
    <scope>NUCLEOTIDE SEQUENCE [LARGE SCALE GENOMIC DNA]</scope>
    <source>
        <strain evidence="2 3">ALL</strain>
    </source>
</reference>
<gene>
    <name evidence="2" type="ORF">L596_009558</name>
</gene>
<feature type="compositionally biased region" description="Basic and acidic residues" evidence="1">
    <location>
        <begin position="45"/>
        <end position="72"/>
    </location>
</feature>
<protein>
    <submittedName>
        <fullName evidence="2">Uncharacterized protein</fullName>
    </submittedName>
</protein>
<proteinExistence type="predicted"/>
<accession>A0A4U5PG02</accession>
<sequence>MVATGVVQLTQLFGQVCLGVKVNIETMNESMQILKSWIEKKEDQVGLTEPHKATHIEVKENEKSEEKEREPENPLEEEENAYDPKFERITEAASKSPELKLLERTKRTIEAVANPNPEIYAVNCENEAVKRAQEDSNLLKFFKWVAENRSKKDVLPENTAINLSSICDTVTAQKVHRLTTLDERSPPATIHYFVGSYRLGMMMTAYADRRKKLNFIFNAVSSHSNKSLNEKLSQLIFDDITEQFKGRQCLLISANRAFFEVFLVRAFRLGPVIGKPVFDLLSHFTEMMAHVQAQDAPKPMRNTARRDALNFFSTNIVMNLSKYIKAACAWSRGHQSSDRSLERHVFLLKKIHKNRYSLVQWFLYCLYEKRLLLLDNLVFLRTTLLSTYIQLGQPVYEFSTILRTLNKIEKDLKLKLID</sequence>
<comment type="caution">
    <text evidence="2">The sequence shown here is derived from an EMBL/GenBank/DDBJ whole genome shotgun (WGS) entry which is preliminary data.</text>
</comment>
<name>A0A4U5PG02_STECR</name>
<dbReference type="Proteomes" id="UP000298663">
    <property type="component" value="Unassembled WGS sequence"/>
</dbReference>
<evidence type="ECO:0000313" key="3">
    <source>
        <dbReference type="Proteomes" id="UP000298663"/>
    </source>
</evidence>
<dbReference type="AlphaFoldDB" id="A0A4U5PG02"/>
<evidence type="ECO:0000313" key="2">
    <source>
        <dbReference type="EMBL" id="TKR95380.1"/>
    </source>
</evidence>
<feature type="region of interest" description="Disordered" evidence="1">
    <location>
        <begin position="45"/>
        <end position="80"/>
    </location>
</feature>
<evidence type="ECO:0000256" key="1">
    <source>
        <dbReference type="SAM" id="MobiDB-lite"/>
    </source>
</evidence>
<keyword evidence="3" id="KW-1185">Reference proteome</keyword>
<dbReference type="EMBL" id="AZBU02000002">
    <property type="protein sequence ID" value="TKR95380.1"/>
    <property type="molecule type" value="Genomic_DNA"/>
</dbReference>